<dbReference type="EMBL" id="FNSL01000001">
    <property type="protein sequence ID" value="SEB39171.1"/>
    <property type="molecule type" value="Genomic_DNA"/>
</dbReference>
<accession>A0A1H4IYM4</accession>
<evidence type="ECO:0000313" key="2">
    <source>
        <dbReference type="Proteomes" id="UP000199064"/>
    </source>
</evidence>
<organism evidence="1 2">
    <name type="scientific">Nitratireductor aquibiodomus</name>
    <dbReference type="NCBI Taxonomy" id="204799"/>
    <lineage>
        <taxon>Bacteria</taxon>
        <taxon>Pseudomonadati</taxon>
        <taxon>Pseudomonadota</taxon>
        <taxon>Alphaproteobacteria</taxon>
        <taxon>Hyphomicrobiales</taxon>
        <taxon>Phyllobacteriaceae</taxon>
        <taxon>Nitratireductor</taxon>
    </lineage>
</organism>
<reference evidence="2" key="1">
    <citation type="submission" date="2016-10" db="EMBL/GenBank/DDBJ databases">
        <authorList>
            <person name="Varghese N."/>
            <person name="Submissions S."/>
        </authorList>
    </citation>
    <scope>NUCLEOTIDE SEQUENCE [LARGE SCALE GENOMIC DNA]</scope>
    <source>
        <strain evidence="2">ES.061</strain>
    </source>
</reference>
<dbReference type="RefSeq" id="WP_036540751.1">
    <property type="nucleotide sequence ID" value="NZ_FNSL01000001.1"/>
</dbReference>
<dbReference type="AlphaFoldDB" id="A0A1H4IYM4"/>
<proteinExistence type="predicted"/>
<dbReference type="Proteomes" id="UP000199064">
    <property type="component" value="Unassembled WGS sequence"/>
</dbReference>
<evidence type="ECO:0000313" key="1">
    <source>
        <dbReference type="EMBL" id="SEB39171.1"/>
    </source>
</evidence>
<keyword evidence="2" id="KW-1185">Reference proteome</keyword>
<sequence>MKLILLAAFIAAGCGIGVAQSMTPMRGKISSFGDTFTVRVFPYNPYPHKIRMAVKAYDQDFRPIEAHVFPAETMVGSKTSRSVLVSVGFNNNKVRRVRICAESIPFPGRGTNIKAQVCGRFIAYRID</sequence>
<protein>
    <submittedName>
        <fullName evidence="1">Uncharacterized protein</fullName>
    </submittedName>
</protein>
<gene>
    <name evidence="1" type="ORF">SAMN05216452_0783</name>
</gene>
<name>A0A1H4IYM4_9HYPH</name>